<dbReference type="GO" id="GO:0004788">
    <property type="term" value="F:thiamine diphosphokinase activity"/>
    <property type="evidence" value="ECO:0007669"/>
    <property type="project" value="UniProtKB-EC"/>
</dbReference>
<dbReference type="SUPFAM" id="SSF63862">
    <property type="entry name" value="Thiamin pyrophosphokinase, substrate-binding domain"/>
    <property type="match status" value="1"/>
</dbReference>
<dbReference type="GO" id="GO:0016301">
    <property type="term" value="F:kinase activity"/>
    <property type="evidence" value="ECO:0007669"/>
    <property type="project" value="UniProtKB-KW"/>
</dbReference>
<dbReference type="PANTHER" id="PTHR41299">
    <property type="entry name" value="THIAMINE PYROPHOSPHOKINASE"/>
    <property type="match status" value="1"/>
</dbReference>
<dbReference type="InterPro" id="IPR006282">
    <property type="entry name" value="Thi_PPkinase"/>
</dbReference>
<dbReference type="GO" id="GO:0006772">
    <property type="term" value="P:thiamine metabolic process"/>
    <property type="evidence" value="ECO:0007669"/>
    <property type="project" value="InterPro"/>
</dbReference>
<comment type="caution">
    <text evidence="6">The sequence shown here is derived from an EMBL/GenBank/DDBJ whole genome shotgun (WGS) entry which is preliminary data.</text>
</comment>
<dbReference type="InterPro" id="IPR007371">
    <property type="entry name" value="TPK_catalytic"/>
</dbReference>
<organism evidence="6">
    <name type="scientific">mine drainage metagenome</name>
    <dbReference type="NCBI Taxonomy" id="410659"/>
    <lineage>
        <taxon>unclassified sequences</taxon>
        <taxon>metagenomes</taxon>
        <taxon>ecological metagenomes</taxon>
    </lineage>
</organism>
<evidence type="ECO:0000256" key="4">
    <source>
        <dbReference type="ARBA" id="ARBA00022840"/>
    </source>
</evidence>
<dbReference type="AlphaFoldDB" id="A0A1J5QDJ3"/>
<dbReference type="Gene3D" id="3.40.50.10240">
    <property type="entry name" value="Thiamin pyrophosphokinase, catalytic domain"/>
    <property type="match status" value="1"/>
</dbReference>
<sequence length="230" mass="23865">MNSMIVQTQRGVTLVGAGPVTPVGLRAALRLAPHLVAADGGADRVLAAGLMPEAVIGDCDSISAGARARLPAGVLHLIAEQDTTDFDKALRHIAAPFVLAVGFAGGRVDHTLGVFNTLVRRADQACFVLSPRDVVFVAPEEVTLRLKPGSRLSLFPMGAVAGESEGLRWPIGGVGFAPDGAVGVSNEVSAPLVRLRFSARRMLVILPRAALLPAIESRVPGFVRSDALGG</sequence>
<dbReference type="GO" id="GO:0009229">
    <property type="term" value="P:thiamine diphosphate biosynthetic process"/>
    <property type="evidence" value="ECO:0007669"/>
    <property type="project" value="InterPro"/>
</dbReference>
<keyword evidence="2" id="KW-0547">Nucleotide-binding</keyword>
<dbReference type="InterPro" id="IPR036371">
    <property type="entry name" value="TPK_B1-bd_sf"/>
</dbReference>
<reference evidence="6" key="1">
    <citation type="submission" date="2016-10" db="EMBL/GenBank/DDBJ databases">
        <title>Sequence of Gallionella enrichment culture.</title>
        <authorList>
            <person name="Poehlein A."/>
            <person name="Muehling M."/>
            <person name="Daniel R."/>
        </authorList>
    </citation>
    <scope>NUCLEOTIDE SEQUENCE</scope>
</reference>
<dbReference type="EMBL" id="MLJW01002121">
    <property type="protein sequence ID" value="OIQ75587.1"/>
    <property type="molecule type" value="Genomic_DNA"/>
</dbReference>
<dbReference type="GO" id="GO:0005524">
    <property type="term" value="F:ATP binding"/>
    <property type="evidence" value="ECO:0007669"/>
    <property type="project" value="UniProtKB-KW"/>
</dbReference>
<feature type="domain" description="Thiamin pyrophosphokinase catalytic" evidence="5">
    <location>
        <begin position="31"/>
        <end position="123"/>
    </location>
</feature>
<proteinExistence type="predicted"/>
<name>A0A1J5QDJ3_9ZZZZ</name>
<dbReference type="SUPFAM" id="SSF63999">
    <property type="entry name" value="Thiamin pyrophosphokinase, catalytic domain"/>
    <property type="match status" value="1"/>
</dbReference>
<evidence type="ECO:0000256" key="2">
    <source>
        <dbReference type="ARBA" id="ARBA00022741"/>
    </source>
</evidence>
<evidence type="ECO:0000259" key="5">
    <source>
        <dbReference type="Pfam" id="PF04263"/>
    </source>
</evidence>
<evidence type="ECO:0000256" key="1">
    <source>
        <dbReference type="ARBA" id="ARBA00022679"/>
    </source>
</evidence>
<keyword evidence="1 6" id="KW-0808">Transferase</keyword>
<dbReference type="EC" id="2.7.6.2" evidence="6"/>
<dbReference type="NCBIfam" id="TIGR01378">
    <property type="entry name" value="thi_PPkinase"/>
    <property type="match status" value="1"/>
</dbReference>
<dbReference type="Pfam" id="PF04263">
    <property type="entry name" value="TPK_catalytic"/>
    <property type="match status" value="1"/>
</dbReference>
<keyword evidence="3 6" id="KW-0418">Kinase</keyword>
<keyword evidence="4" id="KW-0067">ATP-binding</keyword>
<protein>
    <submittedName>
        <fullName evidence="6">Thiamine pyrophosphokinase</fullName>
        <ecNumber evidence="6">2.7.6.2</ecNumber>
    </submittedName>
</protein>
<dbReference type="PANTHER" id="PTHR41299:SF1">
    <property type="entry name" value="THIAMINE PYROPHOSPHOKINASE"/>
    <property type="match status" value="1"/>
</dbReference>
<dbReference type="InterPro" id="IPR036759">
    <property type="entry name" value="TPK_catalytic_sf"/>
</dbReference>
<accession>A0A1J5QDJ3</accession>
<evidence type="ECO:0000313" key="6">
    <source>
        <dbReference type="EMBL" id="OIQ75587.1"/>
    </source>
</evidence>
<dbReference type="InterPro" id="IPR053149">
    <property type="entry name" value="TPK"/>
</dbReference>
<dbReference type="CDD" id="cd07995">
    <property type="entry name" value="TPK"/>
    <property type="match status" value="1"/>
</dbReference>
<evidence type="ECO:0000256" key="3">
    <source>
        <dbReference type="ARBA" id="ARBA00022777"/>
    </source>
</evidence>
<gene>
    <name evidence="6" type="primary">thiN</name>
    <name evidence="6" type="ORF">GALL_427460</name>
</gene>